<sequence length="1189" mass="136005">MENYTLEGLCQGSEESEVDSHGTASTGRTGKNNPHSFSENVDLLSETPNLPTIEFIIIHHDFNHMQSKASNGTVRYCLWSLTEKISRKVMEKSWEKPKVQYEYFTIFTEYFVLLMKKEILTKEKKSGHLNAVLFIYMTIKKMKFLNSNLKFENLATKNLPVRFLVKDSTDGQSPSNEELEHAMTQIPGLIMSCDPADVMPNETVISQISINFGANEIVTVNKKAVDTYRKLSNVKGPLKAQREKCYMQINDKTVAVSKIRLFPEKGSQVKFENSVAPKEVKNSEKKLPLFPDKGFQIKVDSYEAPKEMDKTINSIPVKRKRGRPRKQIQLENENCTYRNEINDAQSMDTDVELQLDELKRELNRSNKNKNISQFPVEENIWLRESEQHSDETALGNDSGMVILPSVEGLEDSSSSGGNIETYVQAEPQEDVLVKMKPSPSILSENMTMQKLWMYIMDCVTSDPDLDVSSFTVEKKNWLEIKRRQDYLEIDYEVVPAVTVKAVQDGTMGIQYFIRSHGRLIKKGKFISAHDVNSIIFCCLSEDRKTCLGMNPTYYLQKKEYNEQLTNIIKIKGKLIKSPFDGLFSNSCYGIVRINPKAPSTRFKRGDQSLFGIQARCTACCKLKQQMDREINSSAGMSSDVKVSLGRQSVFLERSNTYGSSSASKMKINHILTDNVSDILGIPQVTIQSHMGGSIGNDVSTSSTKRQRLQKKRLQNNAEASDKSFSNINISEDEFIGIIALTHAISRKAETIATMHSQGICQYLKYGQQLPDFFHTRIMVHIGSLQEKCGDRQVPLSNKESLYIHKKQIHTERSPFCTVCNMDFTTRDQLFDHMNKHRNHHPFQCTFCDHKLTNMDAYKKHVRISHKIKSVKELKLNCKTCNIHFYTADHLLLHRVNQNHADIEQFICKFCRFSCNTANDFRSHVWDHSEDEREASNMVICLHCHKVFFSTFRLNYHVEMKHTKEKQKEKNKEADMSVNNQFLLESEKKKKNKGPYLRYLRANSKYECKKCRRRFKTQETLNNHDKFSHGGKKSRMIKPQFLRTECECSLCGRKFNGLRKLATHMKIHAGNKPVFQCEECGQIYGKKLQVLEHIRNDHAEQVQRHQEQQQQSGHQLVTCGPPEQIIEIQGAQLPLSVSASGTVSLPTAMLEAASASGSSASWSPIKSPFKVSSVEQTQEAVYSLLQLTDF</sequence>
<evidence type="ECO:0000256" key="2">
    <source>
        <dbReference type="ARBA" id="ARBA00022723"/>
    </source>
</evidence>
<protein>
    <recommendedName>
        <fullName evidence="10">C2H2-type domain-containing protein</fullName>
    </recommendedName>
</protein>
<evidence type="ECO:0000313" key="12">
    <source>
        <dbReference type="Proteomes" id="UP001497623"/>
    </source>
</evidence>
<dbReference type="GO" id="GO:0008270">
    <property type="term" value="F:zinc ion binding"/>
    <property type="evidence" value="ECO:0007669"/>
    <property type="project" value="UniProtKB-KW"/>
</dbReference>
<keyword evidence="6" id="KW-0539">Nucleus</keyword>
<feature type="non-terminal residue" evidence="11">
    <location>
        <position position="1189"/>
    </location>
</feature>
<keyword evidence="4 7" id="KW-0863">Zinc-finger</keyword>
<dbReference type="Proteomes" id="UP001497623">
    <property type="component" value="Unassembled WGS sequence"/>
</dbReference>
<dbReference type="InterPro" id="IPR013087">
    <property type="entry name" value="Znf_C2H2_type"/>
</dbReference>
<dbReference type="SUPFAM" id="SSF57667">
    <property type="entry name" value="beta-beta-alpha zinc fingers"/>
    <property type="match status" value="2"/>
</dbReference>
<proteinExistence type="predicted"/>
<dbReference type="InterPro" id="IPR036236">
    <property type="entry name" value="Znf_C2H2_sf"/>
</dbReference>
<dbReference type="GO" id="GO:0001228">
    <property type="term" value="F:DNA-binding transcription activator activity, RNA polymerase II-specific"/>
    <property type="evidence" value="ECO:0007669"/>
    <property type="project" value="TreeGrafter"/>
</dbReference>
<evidence type="ECO:0000256" key="6">
    <source>
        <dbReference type="ARBA" id="ARBA00023242"/>
    </source>
</evidence>
<dbReference type="PROSITE" id="PS50157">
    <property type="entry name" value="ZINC_FINGER_C2H2_2"/>
    <property type="match status" value="5"/>
</dbReference>
<dbReference type="EMBL" id="CAXKWB010003670">
    <property type="protein sequence ID" value="CAL4069824.1"/>
    <property type="molecule type" value="Genomic_DNA"/>
</dbReference>
<evidence type="ECO:0000256" key="8">
    <source>
        <dbReference type="SAM" id="Coils"/>
    </source>
</evidence>
<feature type="compositionally biased region" description="Polar residues" evidence="9">
    <location>
        <begin position="22"/>
        <end position="38"/>
    </location>
</feature>
<feature type="domain" description="C2H2-type" evidence="10">
    <location>
        <begin position="1005"/>
        <end position="1033"/>
    </location>
</feature>
<feature type="domain" description="C2H2-type" evidence="10">
    <location>
        <begin position="1045"/>
        <end position="1072"/>
    </location>
</feature>
<evidence type="ECO:0000256" key="1">
    <source>
        <dbReference type="ARBA" id="ARBA00004123"/>
    </source>
</evidence>
<dbReference type="Pfam" id="PF00096">
    <property type="entry name" value="zf-C2H2"/>
    <property type="match status" value="1"/>
</dbReference>
<dbReference type="SMART" id="SM00355">
    <property type="entry name" value="ZnF_C2H2"/>
    <property type="match status" value="8"/>
</dbReference>
<gene>
    <name evidence="11" type="ORF">MNOR_LOCUS8072</name>
</gene>
<accession>A0AAV2Q4K0</accession>
<comment type="subcellular location">
    <subcellularLocation>
        <location evidence="1">Nucleus</location>
    </subcellularLocation>
</comment>
<feature type="region of interest" description="Disordered" evidence="9">
    <location>
        <begin position="1"/>
        <end position="38"/>
    </location>
</feature>
<dbReference type="PANTHER" id="PTHR24376:SF235">
    <property type="entry name" value="C2H2-TYPE DOMAIN-CONTAINING PROTEIN"/>
    <property type="match status" value="1"/>
</dbReference>
<dbReference type="PANTHER" id="PTHR24376">
    <property type="entry name" value="ZINC FINGER PROTEIN"/>
    <property type="match status" value="1"/>
</dbReference>
<feature type="domain" description="C2H2-type" evidence="10">
    <location>
        <begin position="814"/>
        <end position="841"/>
    </location>
</feature>
<dbReference type="GO" id="GO:0000978">
    <property type="term" value="F:RNA polymerase II cis-regulatory region sequence-specific DNA binding"/>
    <property type="evidence" value="ECO:0007669"/>
    <property type="project" value="TreeGrafter"/>
</dbReference>
<name>A0AAV2Q4K0_MEGNR</name>
<keyword evidence="12" id="KW-1185">Reference proteome</keyword>
<keyword evidence="2" id="KW-0479">Metal-binding</keyword>
<evidence type="ECO:0000256" key="7">
    <source>
        <dbReference type="PROSITE-ProRule" id="PRU00042"/>
    </source>
</evidence>
<dbReference type="GO" id="GO:0005634">
    <property type="term" value="C:nucleus"/>
    <property type="evidence" value="ECO:0007669"/>
    <property type="project" value="UniProtKB-SubCell"/>
</dbReference>
<dbReference type="AlphaFoldDB" id="A0AAV2Q4K0"/>
<evidence type="ECO:0000256" key="4">
    <source>
        <dbReference type="ARBA" id="ARBA00022771"/>
    </source>
</evidence>
<keyword evidence="3" id="KW-0677">Repeat</keyword>
<keyword evidence="5" id="KW-0862">Zinc</keyword>
<evidence type="ECO:0000256" key="5">
    <source>
        <dbReference type="ARBA" id="ARBA00022833"/>
    </source>
</evidence>
<evidence type="ECO:0000256" key="3">
    <source>
        <dbReference type="ARBA" id="ARBA00022737"/>
    </source>
</evidence>
<reference evidence="11 12" key="1">
    <citation type="submission" date="2024-05" db="EMBL/GenBank/DDBJ databases">
        <authorList>
            <person name="Wallberg A."/>
        </authorList>
    </citation>
    <scope>NUCLEOTIDE SEQUENCE [LARGE SCALE GENOMIC DNA]</scope>
</reference>
<feature type="domain" description="C2H2-type" evidence="10">
    <location>
        <begin position="938"/>
        <end position="966"/>
    </location>
</feature>
<evidence type="ECO:0000256" key="9">
    <source>
        <dbReference type="SAM" id="MobiDB-lite"/>
    </source>
</evidence>
<dbReference type="PROSITE" id="PS00028">
    <property type="entry name" value="ZINC_FINGER_C2H2_1"/>
    <property type="match status" value="8"/>
</dbReference>
<evidence type="ECO:0000259" key="10">
    <source>
        <dbReference type="PROSITE" id="PS50157"/>
    </source>
</evidence>
<organism evidence="11 12">
    <name type="scientific">Meganyctiphanes norvegica</name>
    <name type="common">Northern krill</name>
    <name type="synonym">Thysanopoda norvegica</name>
    <dbReference type="NCBI Taxonomy" id="48144"/>
    <lineage>
        <taxon>Eukaryota</taxon>
        <taxon>Metazoa</taxon>
        <taxon>Ecdysozoa</taxon>
        <taxon>Arthropoda</taxon>
        <taxon>Crustacea</taxon>
        <taxon>Multicrustacea</taxon>
        <taxon>Malacostraca</taxon>
        <taxon>Eumalacostraca</taxon>
        <taxon>Eucarida</taxon>
        <taxon>Euphausiacea</taxon>
        <taxon>Euphausiidae</taxon>
        <taxon>Meganyctiphanes</taxon>
    </lineage>
</organism>
<feature type="coiled-coil region" evidence="8">
    <location>
        <begin position="341"/>
        <end position="368"/>
    </location>
</feature>
<evidence type="ECO:0000313" key="11">
    <source>
        <dbReference type="EMBL" id="CAL4069824.1"/>
    </source>
</evidence>
<dbReference type="Gene3D" id="3.30.160.60">
    <property type="entry name" value="Classic Zinc Finger"/>
    <property type="match status" value="3"/>
</dbReference>
<comment type="caution">
    <text evidence="11">The sequence shown here is derived from an EMBL/GenBank/DDBJ whole genome shotgun (WGS) entry which is preliminary data.</text>
</comment>
<keyword evidence="8" id="KW-0175">Coiled coil</keyword>
<feature type="domain" description="C2H2-type" evidence="10">
    <location>
        <begin position="1074"/>
        <end position="1102"/>
    </location>
</feature>